<dbReference type="SUPFAM" id="SSF57302">
    <property type="entry name" value="Snake toxin-like"/>
    <property type="match status" value="1"/>
</dbReference>
<feature type="non-terminal residue" evidence="1">
    <location>
        <position position="1"/>
    </location>
</feature>
<comment type="caution">
    <text evidence="1">The sequence shown here is derived from an EMBL/GenBank/DDBJ whole genome shotgun (WGS) entry which is preliminary data.</text>
</comment>
<dbReference type="EMBL" id="CAJOAZ010005140">
    <property type="protein sequence ID" value="CAF4088992.1"/>
    <property type="molecule type" value="Genomic_DNA"/>
</dbReference>
<gene>
    <name evidence="1" type="ORF">OXD698_LOCUS34775</name>
</gene>
<reference evidence="1" key="1">
    <citation type="submission" date="2021-02" db="EMBL/GenBank/DDBJ databases">
        <authorList>
            <person name="Nowell W R."/>
        </authorList>
    </citation>
    <scope>NUCLEOTIDE SEQUENCE</scope>
</reference>
<organism evidence="1 2">
    <name type="scientific">Adineta steineri</name>
    <dbReference type="NCBI Taxonomy" id="433720"/>
    <lineage>
        <taxon>Eukaryota</taxon>
        <taxon>Metazoa</taxon>
        <taxon>Spiralia</taxon>
        <taxon>Gnathifera</taxon>
        <taxon>Rotifera</taxon>
        <taxon>Eurotatoria</taxon>
        <taxon>Bdelloidea</taxon>
        <taxon>Adinetida</taxon>
        <taxon>Adinetidae</taxon>
        <taxon>Adineta</taxon>
    </lineage>
</organism>
<sequence>NALTCKSCSINDPFCSLPRDDDIRQCENDNDICYSWFHRVGGKITVERDCMPIMSPEYDLMKKMINYDDHGCVKRMGTFDCFTFCSHDLCN</sequence>
<proteinExistence type="predicted"/>
<evidence type="ECO:0000313" key="1">
    <source>
        <dbReference type="EMBL" id="CAF4088992.1"/>
    </source>
</evidence>
<evidence type="ECO:0000313" key="2">
    <source>
        <dbReference type="Proteomes" id="UP000663844"/>
    </source>
</evidence>
<accession>A0A819U547</accession>
<dbReference type="AlphaFoldDB" id="A0A819U547"/>
<protein>
    <submittedName>
        <fullName evidence="1">Uncharacterized protein</fullName>
    </submittedName>
</protein>
<name>A0A819U547_9BILA</name>
<dbReference type="InterPro" id="IPR045860">
    <property type="entry name" value="Snake_toxin-like_sf"/>
</dbReference>
<dbReference type="Proteomes" id="UP000663844">
    <property type="component" value="Unassembled WGS sequence"/>
</dbReference>